<evidence type="ECO:0000259" key="10">
    <source>
        <dbReference type="Pfam" id="PF07730"/>
    </source>
</evidence>
<dbReference type="EC" id="2.7.13.3" evidence="2"/>
<keyword evidence="9" id="KW-0472">Membrane</keyword>
<feature type="transmembrane region" description="Helical" evidence="9">
    <location>
        <begin position="40"/>
        <end position="58"/>
    </location>
</feature>
<evidence type="ECO:0000256" key="4">
    <source>
        <dbReference type="ARBA" id="ARBA00022679"/>
    </source>
</evidence>
<keyword evidence="4" id="KW-0808">Transferase</keyword>
<evidence type="ECO:0000256" key="1">
    <source>
        <dbReference type="ARBA" id="ARBA00000085"/>
    </source>
</evidence>
<keyword evidence="7" id="KW-0067">ATP-binding</keyword>
<evidence type="ECO:0000256" key="3">
    <source>
        <dbReference type="ARBA" id="ARBA00022553"/>
    </source>
</evidence>
<feature type="domain" description="Signal transduction histidine kinase subgroup 3 dimerisation and phosphoacceptor" evidence="10">
    <location>
        <begin position="202"/>
        <end position="263"/>
    </location>
</feature>
<dbReference type="SUPFAM" id="SSF55874">
    <property type="entry name" value="ATPase domain of HSP90 chaperone/DNA topoisomerase II/histidine kinase"/>
    <property type="match status" value="1"/>
</dbReference>
<dbReference type="OrthoDB" id="227596at2"/>
<keyword evidence="12" id="KW-1185">Reference proteome</keyword>
<evidence type="ECO:0000313" key="11">
    <source>
        <dbReference type="EMBL" id="AGZ44016.1"/>
    </source>
</evidence>
<comment type="catalytic activity">
    <reaction evidence="1">
        <text>ATP + protein L-histidine = ADP + protein N-phospho-L-histidine.</text>
        <dbReference type="EC" id="2.7.13.3"/>
    </reaction>
</comment>
<gene>
    <name evidence="11" type="ORF">AFR_28775</name>
</gene>
<keyword evidence="8" id="KW-0902">Two-component regulatory system</keyword>
<dbReference type="EMBL" id="CP006272">
    <property type="protein sequence ID" value="AGZ44016.1"/>
    <property type="molecule type" value="Genomic_DNA"/>
</dbReference>
<evidence type="ECO:0000313" key="12">
    <source>
        <dbReference type="Proteomes" id="UP000017746"/>
    </source>
</evidence>
<protein>
    <recommendedName>
        <fullName evidence="2">histidine kinase</fullName>
        <ecNumber evidence="2">2.7.13.3</ecNumber>
    </recommendedName>
</protein>
<reference evidence="11 12" key="1">
    <citation type="journal article" date="2014" name="J. Biotechnol.">
        <title>Complete genome sequence of the actinobacterium Actinoplanes friuliensis HAG 010964, producer of the lipopeptide antibiotic friulimycin.</title>
        <authorList>
            <person name="Ruckert C."/>
            <person name="Szczepanowski R."/>
            <person name="Albersmeier A."/>
            <person name="Goesmann A."/>
            <person name="Fischer N."/>
            <person name="Steinkamper A."/>
            <person name="Puhler A."/>
            <person name="Biener R."/>
            <person name="Schwartz D."/>
            <person name="Kalinowski J."/>
        </authorList>
    </citation>
    <scope>NUCLEOTIDE SEQUENCE [LARGE SCALE GENOMIC DNA]</scope>
    <source>
        <strain evidence="11 12">DSM 7358</strain>
    </source>
</reference>
<feature type="transmembrane region" description="Helical" evidence="9">
    <location>
        <begin position="101"/>
        <end position="127"/>
    </location>
</feature>
<dbReference type="CDD" id="cd16917">
    <property type="entry name" value="HATPase_UhpB-NarQ-NarX-like"/>
    <property type="match status" value="1"/>
</dbReference>
<accession>U5W7T6</accession>
<evidence type="ECO:0000256" key="6">
    <source>
        <dbReference type="ARBA" id="ARBA00022777"/>
    </source>
</evidence>
<dbReference type="RefSeq" id="WP_023560353.1">
    <property type="nucleotide sequence ID" value="NC_022657.1"/>
</dbReference>
<dbReference type="Proteomes" id="UP000017746">
    <property type="component" value="Chromosome"/>
</dbReference>
<dbReference type="PANTHER" id="PTHR24421">
    <property type="entry name" value="NITRATE/NITRITE SENSOR PROTEIN NARX-RELATED"/>
    <property type="match status" value="1"/>
</dbReference>
<organism evidence="11 12">
    <name type="scientific">Actinoplanes friuliensis DSM 7358</name>
    <dbReference type="NCBI Taxonomy" id="1246995"/>
    <lineage>
        <taxon>Bacteria</taxon>
        <taxon>Bacillati</taxon>
        <taxon>Actinomycetota</taxon>
        <taxon>Actinomycetes</taxon>
        <taxon>Micromonosporales</taxon>
        <taxon>Micromonosporaceae</taxon>
        <taxon>Actinoplanes</taxon>
    </lineage>
</organism>
<proteinExistence type="predicted"/>
<keyword evidence="9" id="KW-0812">Transmembrane</keyword>
<feature type="transmembrane region" description="Helical" evidence="9">
    <location>
        <begin position="147"/>
        <end position="171"/>
    </location>
</feature>
<dbReference type="STRING" id="1246995.AFR_28775"/>
<evidence type="ECO:0000256" key="2">
    <source>
        <dbReference type="ARBA" id="ARBA00012438"/>
    </source>
</evidence>
<dbReference type="GO" id="GO:0016020">
    <property type="term" value="C:membrane"/>
    <property type="evidence" value="ECO:0007669"/>
    <property type="project" value="InterPro"/>
</dbReference>
<keyword evidence="3" id="KW-0597">Phosphoprotein</keyword>
<dbReference type="InterPro" id="IPR036890">
    <property type="entry name" value="HATPase_C_sf"/>
</dbReference>
<dbReference type="GO" id="GO:0005524">
    <property type="term" value="F:ATP binding"/>
    <property type="evidence" value="ECO:0007669"/>
    <property type="project" value="UniProtKB-KW"/>
</dbReference>
<keyword evidence="9" id="KW-1133">Transmembrane helix</keyword>
<sequence length="389" mass="41559">MTLPSRETWWCAVAGLAVLLSGIVEYATQQFLQSFDKGPSITLAVLGTGLAVVLVRRLPWASLALVWIVPIVQTATGTPFVVTQAAFAGVAFGLARWGGTVVVWLSALSIAAGSVIAVVLVAMQAVWVNFSYSSWDLASQAVDQLGVGWRIGLVLVFAAVLGTPWLAGLTLRISDRARIDLGVASRDRVRAEETARLRDAQARLARDVHDVVGHSLAVILAQAESGQYLPDDDPAALKSALATIASSARTSLRDVRGVLTATQDSTDDLDKLIDNLRERGQEVVFRQEGLPRPLSEEQQITGYRVLQEMLTNAIRHGRRGGALIVRRAWLPGAVEVEVRNAVDPGAQDRAESAGSGVEGMRERLTAVGGSLSARADADVYVATARMPLP</sequence>
<evidence type="ECO:0000256" key="8">
    <source>
        <dbReference type="ARBA" id="ARBA00023012"/>
    </source>
</evidence>
<feature type="transmembrane region" description="Helical" evidence="9">
    <location>
        <begin position="64"/>
        <end position="94"/>
    </location>
</feature>
<dbReference type="Pfam" id="PF07730">
    <property type="entry name" value="HisKA_3"/>
    <property type="match status" value="1"/>
</dbReference>
<dbReference type="eggNOG" id="COG4585">
    <property type="taxonomic scope" value="Bacteria"/>
</dbReference>
<keyword evidence="5" id="KW-0547">Nucleotide-binding</keyword>
<evidence type="ECO:0000256" key="7">
    <source>
        <dbReference type="ARBA" id="ARBA00022840"/>
    </source>
</evidence>
<dbReference type="Gene3D" id="3.30.565.10">
    <property type="entry name" value="Histidine kinase-like ATPase, C-terminal domain"/>
    <property type="match status" value="1"/>
</dbReference>
<dbReference type="HOGENOM" id="CLU_000445_20_1_11"/>
<dbReference type="InterPro" id="IPR050482">
    <property type="entry name" value="Sensor_HK_TwoCompSys"/>
</dbReference>
<evidence type="ECO:0000256" key="9">
    <source>
        <dbReference type="SAM" id="Phobius"/>
    </source>
</evidence>
<evidence type="ECO:0000256" key="5">
    <source>
        <dbReference type="ARBA" id="ARBA00022741"/>
    </source>
</evidence>
<dbReference type="GO" id="GO:0000155">
    <property type="term" value="F:phosphorelay sensor kinase activity"/>
    <property type="evidence" value="ECO:0007669"/>
    <property type="project" value="InterPro"/>
</dbReference>
<dbReference type="PATRIC" id="fig|1246995.3.peg.5833"/>
<dbReference type="InterPro" id="IPR011712">
    <property type="entry name" value="Sig_transdc_His_kin_sub3_dim/P"/>
</dbReference>
<dbReference type="KEGG" id="afs:AFR_28775"/>
<dbReference type="PANTHER" id="PTHR24421:SF10">
    <property type="entry name" value="NITRATE_NITRITE SENSOR PROTEIN NARQ"/>
    <property type="match status" value="1"/>
</dbReference>
<dbReference type="GO" id="GO:0046983">
    <property type="term" value="F:protein dimerization activity"/>
    <property type="evidence" value="ECO:0007669"/>
    <property type="project" value="InterPro"/>
</dbReference>
<keyword evidence="6 11" id="KW-0418">Kinase</keyword>
<feature type="transmembrane region" description="Helical" evidence="9">
    <location>
        <begin position="12"/>
        <end position="28"/>
    </location>
</feature>
<dbReference type="AlphaFoldDB" id="U5W7T6"/>
<name>U5W7T6_9ACTN</name>
<dbReference type="Gene3D" id="1.20.5.1930">
    <property type="match status" value="1"/>
</dbReference>